<evidence type="ECO:0000313" key="3">
    <source>
        <dbReference type="Proteomes" id="UP001231915"/>
    </source>
</evidence>
<dbReference type="RefSeq" id="WP_284137130.1">
    <property type="nucleotide sequence ID" value="NZ_JASJUT010000003.1"/>
</dbReference>
<organism evidence="2 3">
    <name type="scientific">Pseudoalteromonas obscura</name>
    <dbReference type="NCBI Taxonomy" id="3048491"/>
    <lineage>
        <taxon>Bacteria</taxon>
        <taxon>Pseudomonadati</taxon>
        <taxon>Pseudomonadota</taxon>
        <taxon>Gammaproteobacteria</taxon>
        <taxon>Alteromonadales</taxon>
        <taxon>Pseudoalteromonadaceae</taxon>
        <taxon>Pseudoalteromonas</taxon>
    </lineage>
</organism>
<feature type="domain" description="HTH cro/C1-type" evidence="1">
    <location>
        <begin position="26"/>
        <end position="70"/>
    </location>
</feature>
<proteinExistence type="predicted"/>
<gene>
    <name evidence="2" type="ORF">QNM18_10235</name>
</gene>
<keyword evidence="3" id="KW-1185">Reference proteome</keyword>
<dbReference type="EMBL" id="JASJUT010000003">
    <property type="protein sequence ID" value="MDK2595421.1"/>
    <property type="molecule type" value="Genomic_DNA"/>
</dbReference>
<reference evidence="2 3" key="1">
    <citation type="submission" date="2023-05" db="EMBL/GenBank/DDBJ databases">
        <title>Pseudoalteromonas ardens sp. nov., Pseudoalteromonas obscura sp. nov., and Pseudoalteromonas umbrosa sp. nov., isolated from the coral Montipora capitata.</title>
        <authorList>
            <person name="Thomas E.M."/>
            <person name="Smith E.M."/>
            <person name="Papke E."/>
            <person name="Shlafstein M.D."/>
            <person name="Oline D.K."/>
            <person name="Videau P."/>
            <person name="Saw J.H."/>
            <person name="Strangman W.K."/>
            <person name="Ushijima B."/>
        </authorList>
    </citation>
    <scope>NUCLEOTIDE SEQUENCE [LARGE SCALE GENOMIC DNA]</scope>
    <source>
        <strain evidence="2 3">P94</strain>
    </source>
</reference>
<name>A0ABT7EK33_9GAMM</name>
<dbReference type="Pfam" id="PF01381">
    <property type="entry name" value="HTH_3"/>
    <property type="match status" value="1"/>
</dbReference>
<evidence type="ECO:0000259" key="1">
    <source>
        <dbReference type="Pfam" id="PF01381"/>
    </source>
</evidence>
<dbReference type="InterPro" id="IPR001387">
    <property type="entry name" value="Cro/C1-type_HTH"/>
</dbReference>
<protein>
    <submittedName>
        <fullName evidence="2">Helix-turn-helix transcriptional regulator</fullName>
    </submittedName>
</protein>
<dbReference type="CDD" id="cd00093">
    <property type="entry name" value="HTH_XRE"/>
    <property type="match status" value="1"/>
</dbReference>
<dbReference type="InterPro" id="IPR010982">
    <property type="entry name" value="Lambda_DNA-bd_dom_sf"/>
</dbReference>
<dbReference type="Proteomes" id="UP001231915">
    <property type="component" value="Unassembled WGS sequence"/>
</dbReference>
<sequence length="87" mass="9986">MKLRKQQTQIRRSHESIGITSNCTTRKRVGLTQAEAAEHYGLEERTLRRWENKESNPDFRDVVGVVEMLNQDFLRICKEVKGSPGGA</sequence>
<dbReference type="Gene3D" id="1.10.260.40">
    <property type="entry name" value="lambda repressor-like DNA-binding domains"/>
    <property type="match status" value="1"/>
</dbReference>
<accession>A0ABT7EK33</accession>
<comment type="caution">
    <text evidence="2">The sequence shown here is derived from an EMBL/GenBank/DDBJ whole genome shotgun (WGS) entry which is preliminary data.</text>
</comment>
<dbReference type="SUPFAM" id="SSF47413">
    <property type="entry name" value="lambda repressor-like DNA-binding domains"/>
    <property type="match status" value="1"/>
</dbReference>
<evidence type="ECO:0000313" key="2">
    <source>
        <dbReference type="EMBL" id="MDK2595421.1"/>
    </source>
</evidence>